<sequence>MKSRHFLRYAAVLSLLVCAACKPQFIPFGESVKIDLTAKAAPAAAQAAQATVAQVAPKH</sequence>
<proteinExistence type="predicted"/>
<dbReference type="RefSeq" id="WP_057943099.1">
    <property type="nucleotide sequence ID" value="NZ_CP011131.1"/>
</dbReference>
<feature type="chain" id="PRO_5047311605" description="Lipoprotein" evidence="1">
    <location>
        <begin position="20"/>
        <end position="59"/>
    </location>
</feature>
<evidence type="ECO:0008006" key="4">
    <source>
        <dbReference type="Google" id="ProtNLM"/>
    </source>
</evidence>
<feature type="signal peptide" evidence="1">
    <location>
        <begin position="1"/>
        <end position="19"/>
    </location>
</feature>
<evidence type="ECO:0000313" key="2">
    <source>
        <dbReference type="EMBL" id="UNP27362.1"/>
    </source>
</evidence>
<name>A0ABY3X440_9GAMM</name>
<organism evidence="2 3">
    <name type="scientific">Lysobacter gummosus</name>
    <dbReference type="NCBI Taxonomy" id="262324"/>
    <lineage>
        <taxon>Bacteria</taxon>
        <taxon>Pseudomonadati</taxon>
        <taxon>Pseudomonadota</taxon>
        <taxon>Gammaproteobacteria</taxon>
        <taxon>Lysobacterales</taxon>
        <taxon>Lysobacteraceae</taxon>
        <taxon>Lysobacter</taxon>
    </lineage>
</organism>
<keyword evidence="1" id="KW-0732">Signal</keyword>
<dbReference type="EMBL" id="CP093547">
    <property type="protein sequence ID" value="UNP27362.1"/>
    <property type="molecule type" value="Genomic_DNA"/>
</dbReference>
<keyword evidence="3" id="KW-1185">Reference proteome</keyword>
<dbReference type="Proteomes" id="UP000829194">
    <property type="component" value="Chromosome"/>
</dbReference>
<protein>
    <recommendedName>
        <fullName evidence="4">Lipoprotein</fullName>
    </recommendedName>
</protein>
<accession>A0ABY3X440</accession>
<evidence type="ECO:0000313" key="3">
    <source>
        <dbReference type="Proteomes" id="UP000829194"/>
    </source>
</evidence>
<evidence type="ECO:0000256" key="1">
    <source>
        <dbReference type="SAM" id="SignalP"/>
    </source>
</evidence>
<gene>
    <name evidence="2" type="ORF">MOV92_12525</name>
</gene>
<reference evidence="2 3" key="1">
    <citation type="submission" date="2022-03" db="EMBL/GenBank/DDBJ databases">
        <title>Complete genome sequence of Lysobacter capsici VKM B-2533 and Lysobacter gummosus 10.1.1, promising sources of lytic agents.</title>
        <authorList>
            <person name="Tarlachkov S.V."/>
            <person name="Kudryakova I.V."/>
            <person name="Afoshin A.S."/>
            <person name="Leontyevskaya E.A."/>
            <person name="Leontyevskaya N.V."/>
        </authorList>
    </citation>
    <scope>NUCLEOTIDE SEQUENCE [LARGE SCALE GENOMIC DNA]</scope>
    <source>
        <strain evidence="2 3">10.1.1</strain>
    </source>
</reference>